<feature type="compositionally biased region" description="Polar residues" evidence="1">
    <location>
        <begin position="939"/>
        <end position="951"/>
    </location>
</feature>
<feature type="compositionally biased region" description="Basic and acidic residues" evidence="1">
    <location>
        <begin position="969"/>
        <end position="981"/>
    </location>
</feature>
<evidence type="ECO:0000256" key="1">
    <source>
        <dbReference type="SAM" id="MobiDB-lite"/>
    </source>
</evidence>
<feature type="compositionally biased region" description="Polar residues" evidence="1">
    <location>
        <begin position="170"/>
        <end position="183"/>
    </location>
</feature>
<feature type="compositionally biased region" description="Polar residues" evidence="1">
    <location>
        <begin position="95"/>
        <end position="105"/>
    </location>
</feature>
<feature type="compositionally biased region" description="Low complexity" evidence="1">
    <location>
        <begin position="199"/>
        <end position="210"/>
    </location>
</feature>
<dbReference type="InterPro" id="IPR036028">
    <property type="entry name" value="SH3-like_dom_sf"/>
</dbReference>
<sequence>MDAAQLARWTRFAAKGGIGKCTATYDCVAQGADDLMFFEGDEIVVLMRIANVEDCYLGSCEGVIGRFRGQDVHFHGKLKRPVMTKRSSVAAAKSPSPNAGVQTPTSSLSRSNSLSKKEQDSPLQSVPGIVLPPVLSADDETSNPPPLTISASSTPPVPIVVTPQHTTTQSPSRSIGPTSTDLSSPKKVIPPPSLSPRIVLSTSPPVSPAVVSPLNIVKKKSHSPSTFNSTFAAAQEQLLRAQTLEPKTVSDYSFSTYDEPSSTSSGGDNSDGEVGIGLSFLQSLADGTDSDDDSVEHASTQNDDEDTADGFLYDEPHYRQATEATSDLIIRNSTEQGDACSQTVQQSVIVFPSGLPSPQSPNSSKSLSSYPSPHHRSSVSSQHPSVQSSSSWDGDIYDNYRYSRASMASRARRSSASSRASIKGLARDAWDGHVYEQPPPIPDSRPSIDSALMSELSTKSWKENARKSAESRKSTDTRRSAGSRKSSESESRRSRQELLFPQPPTNVNIQPDLLDQATRESLRRSSEASRVRTPADFRLSVESEASVYSHLSIMEQESPTSEATSPLSSIPPKHDSKVLRPPSLELSETHSPLLRTSWPSIISSPTGSSFASAPTVSPATPLLMPTALTSLASGMGSVIREKAEMDRQAEDKLESDSEIKGEENLRNIVVDDEEEIPSEVILETTSDNEDSPDTILDASKDTIVLPESLRATAKGYPEPQAPTRSLLQPPSVHGGSADPPTPDAYSQTFIRGGPSAVQLSESLSFQSMPSTLTMQAMANHLRSPRPTLADLREGGGVVVPGTGQRRSLFNPHPNAPKAPTLISPGPMFIASQEPSLRHPPVVPDAPPKPSIFEVMHMALHSPVPPALRPRLMSKGPTIYGRTDIDLSMSITPVPITFSIEPFPYQPPDASHFLQQQLPLPQPLLRQPSPHPQSPLQQSFASHSPSFTSGVQQPPAVVISRSASSSPILRPERKSTSGDEGTRTPNGNATGGAGGAVPREGFLSKTSGMRPRSRSFSSLDLQLTSAETTLARGSPPARTIPDLPRSLMPSVRRSSTISSSQELATINKSPPLNSPLRPSPLNSSPQKLGFANSGPKSPSSPLSQFYGASSNANPPPSPSTPSIQTLQIPRPLRQATSSVTLDESTLSGSSLSLNNDPESSSSNSKPSSQEPPVSRDHVQSGDQAEFEPTTPQSDNPTSPISPIHRQLSLRAKLSLPNLRRNWNKPEEMPMPSPRSDHEVSGTVQVEDLDFELIRPTLPFQNARTSEDSVSRETIAEMSVQDGEPLQHPGSPTSSVGGAKSPATAESFSWPRPSVSSSAPPIITRATADAESNMDAHRQRETKWMSFIGSLPPSQWRKSKKVKKLIHEGVPSSVRYLIWSNLTDGKAKVVPGVYYQLGNRDRIPVANMIEEDIRTCFQDQPHLQGKRGPVLALLQAYLTMVPDVQYTMGLTLIAGQLLLHAPEEDAFWIFISVMNTHIRPYFSSNSSQMEVDATLFNRVVENNDAQLAKKLYSELGIEPMDVCAPWFSTLFVRALPPEYVNRVWDLFLYEGVPFLLRVGFAVMICCQRQILGATSADDVLQYLSHPPAGWLPSTPDGFLSLVHSVKMKDDDIRKTRLKMEAQVKRQVQAQNPRHLPITTTISLPRP</sequence>
<feature type="compositionally biased region" description="Polar residues" evidence="1">
    <location>
        <begin position="1133"/>
        <end position="1142"/>
    </location>
</feature>
<feature type="compositionally biased region" description="Polar residues" evidence="1">
    <location>
        <begin position="1093"/>
        <end position="1106"/>
    </location>
</feature>
<dbReference type="PANTHER" id="PTHR47219:SF9">
    <property type="entry name" value="GTPASE ACTIVATING PROTEIN AND CENTROSOME-ASSOCIATED, ISOFORM B"/>
    <property type="match status" value="1"/>
</dbReference>
<reference evidence="3 4" key="1">
    <citation type="journal article" name="Sci. Rep.">
        <title>Telomere-to-telomere assembled and centromere annotated genomes of the two main subspecies of the button mushroom Agaricus bisporus reveal especially polymorphic chromosome ends.</title>
        <authorList>
            <person name="Sonnenberg A.S.M."/>
            <person name="Sedaghat-Telgerd N."/>
            <person name="Lavrijssen B."/>
            <person name="Ohm R.A."/>
            <person name="Hendrickx P.M."/>
            <person name="Scholtmeijer K."/>
            <person name="Baars J.J.P."/>
            <person name="van Peer A."/>
        </authorList>
    </citation>
    <scope>NUCLEOTIDE SEQUENCE [LARGE SCALE GENOMIC DNA]</scope>
    <source>
        <strain evidence="3 4">H119_p4</strain>
    </source>
</reference>
<dbReference type="InterPro" id="IPR000195">
    <property type="entry name" value="Rab-GAP-TBC_dom"/>
</dbReference>
<feature type="compositionally biased region" description="Polar residues" evidence="1">
    <location>
        <begin position="555"/>
        <end position="568"/>
    </location>
</feature>
<dbReference type="GO" id="GO:0031267">
    <property type="term" value="F:small GTPase binding"/>
    <property type="evidence" value="ECO:0007669"/>
    <property type="project" value="TreeGrafter"/>
</dbReference>
<name>A0A8H7C265_AGABI</name>
<feature type="compositionally biased region" description="Low complexity" evidence="1">
    <location>
        <begin position="1068"/>
        <end position="1084"/>
    </location>
</feature>
<feature type="compositionally biased region" description="Low complexity" evidence="1">
    <location>
        <begin position="1143"/>
        <end position="1171"/>
    </location>
</feature>
<feature type="compositionally biased region" description="Basic and acidic residues" evidence="1">
    <location>
        <begin position="460"/>
        <end position="496"/>
    </location>
</feature>
<gene>
    <name evidence="3" type="ORF">Agabi119p4_11296</name>
</gene>
<feature type="compositionally biased region" description="Low complexity" evidence="1">
    <location>
        <begin position="1305"/>
        <end position="1319"/>
    </location>
</feature>
<feature type="region of interest" description="Disordered" evidence="1">
    <location>
        <begin position="555"/>
        <end position="581"/>
    </location>
</feature>
<feature type="compositionally biased region" description="Low complexity" evidence="1">
    <location>
        <begin position="148"/>
        <end position="169"/>
    </location>
</feature>
<dbReference type="PROSITE" id="PS50086">
    <property type="entry name" value="TBC_RABGAP"/>
    <property type="match status" value="1"/>
</dbReference>
<feature type="compositionally biased region" description="Low complexity" evidence="1">
    <location>
        <begin position="1049"/>
        <end position="1059"/>
    </location>
</feature>
<dbReference type="InterPro" id="IPR035969">
    <property type="entry name" value="Rab-GAP_TBC_sf"/>
</dbReference>
<protein>
    <recommendedName>
        <fullName evidence="2">Rab-GAP TBC domain-containing protein</fullName>
    </recommendedName>
</protein>
<evidence type="ECO:0000259" key="2">
    <source>
        <dbReference type="PROSITE" id="PS50086"/>
    </source>
</evidence>
<feature type="region of interest" description="Disordered" evidence="1">
    <location>
        <begin position="921"/>
        <end position="1239"/>
    </location>
</feature>
<evidence type="ECO:0000313" key="3">
    <source>
        <dbReference type="EMBL" id="KAF7760620.1"/>
    </source>
</evidence>
<dbReference type="GO" id="GO:0005096">
    <property type="term" value="F:GTPase activator activity"/>
    <property type="evidence" value="ECO:0007669"/>
    <property type="project" value="TreeGrafter"/>
</dbReference>
<comment type="caution">
    <text evidence="3">The sequence shown here is derived from an EMBL/GenBank/DDBJ whole genome shotgun (WGS) entry which is preliminary data.</text>
</comment>
<feature type="compositionally biased region" description="Low complexity" evidence="1">
    <location>
        <begin position="356"/>
        <end position="391"/>
    </location>
</feature>
<dbReference type="SUPFAM" id="SSF47923">
    <property type="entry name" value="Ypt/Rab-GAP domain of gyp1p"/>
    <property type="match status" value="2"/>
</dbReference>
<dbReference type="EMBL" id="JABXXO010000015">
    <property type="protein sequence ID" value="KAF7760620.1"/>
    <property type="molecule type" value="Genomic_DNA"/>
</dbReference>
<feature type="region of interest" description="Disordered" evidence="1">
    <location>
        <begin position="1278"/>
        <end position="1319"/>
    </location>
</feature>
<organism evidence="3 4">
    <name type="scientific">Agaricus bisporus var. burnettii</name>
    <dbReference type="NCBI Taxonomy" id="192524"/>
    <lineage>
        <taxon>Eukaryota</taxon>
        <taxon>Fungi</taxon>
        <taxon>Dikarya</taxon>
        <taxon>Basidiomycota</taxon>
        <taxon>Agaricomycotina</taxon>
        <taxon>Agaricomycetes</taxon>
        <taxon>Agaricomycetidae</taxon>
        <taxon>Agaricales</taxon>
        <taxon>Agaricineae</taxon>
        <taxon>Agaricaceae</taxon>
        <taxon>Agaricus</taxon>
    </lineage>
</organism>
<dbReference type="SUPFAM" id="SSF50044">
    <property type="entry name" value="SH3-domain"/>
    <property type="match status" value="1"/>
</dbReference>
<dbReference type="Gene3D" id="1.10.8.270">
    <property type="entry name" value="putative rabgap domain of human tbc1 domain family member 14 like domains"/>
    <property type="match status" value="1"/>
</dbReference>
<dbReference type="SMART" id="SM00164">
    <property type="entry name" value="TBC"/>
    <property type="match status" value="1"/>
</dbReference>
<dbReference type="Gene3D" id="1.10.472.80">
    <property type="entry name" value="Ypt/Rab-GAP domain of gyp1p, domain 3"/>
    <property type="match status" value="1"/>
</dbReference>
<feature type="region of interest" description="Disordered" evidence="1">
    <location>
        <begin position="351"/>
        <end position="394"/>
    </location>
</feature>
<dbReference type="Proteomes" id="UP000629468">
    <property type="component" value="Unassembled WGS sequence"/>
</dbReference>
<feature type="region of interest" description="Disordered" evidence="1">
    <location>
        <begin position="250"/>
        <end position="311"/>
    </location>
</feature>
<dbReference type="PANTHER" id="PTHR47219">
    <property type="entry name" value="RAB GTPASE-ACTIVATING PROTEIN 1-LIKE"/>
    <property type="match status" value="1"/>
</dbReference>
<dbReference type="CDD" id="cd00174">
    <property type="entry name" value="SH3"/>
    <property type="match status" value="1"/>
</dbReference>
<feature type="compositionally biased region" description="Polar residues" evidence="1">
    <location>
        <begin position="1188"/>
        <end position="1199"/>
    </location>
</feature>
<dbReference type="Pfam" id="PF00566">
    <property type="entry name" value="RabGAP-TBC"/>
    <property type="match status" value="1"/>
</dbReference>
<proteinExistence type="predicted"/>
<feature type="domain" description="Rab-GAP TBC" evidence="2">
    <location>
        <begin position="1367"/>
        <end position="1549"/>
    </location>
</feature>
<feature type="region of interest" description="Disordered" evidence="1">
    <location>
        <begin position="456"/>
        <end position="512"/>
    </location>
</feature>
<feature type="compositionally biased region" description="Polar residues" evidence="1">
    <location>
        <begin position="1013"/>
        <end position="1027"/>
    </location>
</feature>
<feature type="compositionally biased region" description="Low complexity" evidence="1">
    <location>
        <begin position="921"/>
        <end position="938"/>
    </location>
</feature>
<accession>A0A8H7C265</accession>
<feature type="region of interest" description="Disordered" evidence="1">
    <location>
        <begin position="714"/>
        <end position="742"/>
    </location>
</feature>
<feature type="compositionally biased region" description="Polar residues" evidence="1">
    <location>
        <begin position="250"/>
        <end position="260"/>
    </location>
</feature>
<evidence type="ECO:0000313" key="4">
    <source>
        <dbReference type="Proteomes" id="UP000629468"/>
    </source>
</evidence>
<dbReference type="InterPro" id="IPR050302">
    <property type="entry name" value="Rab_GAP_TBC_domain"/>
</dbReference>
<feature type="region of interest" description="Disordered" evidence="1">
    <location>
        <begin position="85"/>
        <end position="210"/>
    </location>
</feature>